<feature type="domain" description="ABC transmembrane type-1" evidence="8">
    <location>
        <begin position="74"/>
        <end position="284"/>
    </location>
</feature>
<organism evidence="9 10">
    <name type="scientific">Candidatus Blautia stercorigallinarum</name>
    <dbReference type="NCBI Taxonomy" id="2838501"/>
    <lineage>
        <taxon>Bacteria</taxon>
        <taxon>Bacillati</taxon>
        <taxon>Bacillota</taxon>
        <taxon>Clostridia</taxon>
        <taxon>Lachnospirales</taxon>
        <taxon>Lachnospiraceae</taxon>
        <taxon>Blautia</taxon>
    </lineage>
</organism>
<evidence type="ECO:0000256" key="4">
    <source>
        <dbReference type="ARBA" id="ARBA00022692"/>
    </source>
</evidence>
<protein>
    <submittedName>
        <fullName evidence="9">Sugar ABC transporter permease</fullName>
    </submittedName>
</protein>
<dbReference type="SUPFAM" id="SSF161098">
    <property type="entry name" value="MetI-like"/>
    <property type="match status" value="1"/>
</dbReference>
<dbReference type="PANTHER" id="PTHR30193:SF37">
    <property type="entry name" value="INNER MEMBRANE ABC TRANSPORTER PERMEASE PROTEIN YCJO"/>
    <property type="match status" value="1"/>
</dbReference>
<accession>A0A9D1PDF9</accession>
<dbReference type="EMBL" id="DXIQ01000063">
    <property type="protein sequence ID" value="HIV39262.1"/>
    <property type="molecule type" value="Genomic_DNA"/>
</dbReference>
<comment type="subcellular location">
    <subcellularLocation>
        <location evidence="1 7">Cell membrane</location>
        <topology evidence="1 7">Multi-pass membrane protein</topology>
    </subcellularLocation>
</comment>
<feature type="transmembrane region" description="Helical" evidence="7">
    <location>
        <begin position="154"/>
        <end position="180"/>
    </location>
</feature>
<evidence type="ECO:0000256" key="6">
    <source>
        <dbReference type="ARBA" id="ARBA00023136"/>
    </source>
</evidence>
<dbReference type="Proteomes" id="UP000886814">
    <property type="component" value="Unassembled WGS sequence"/>
</dbReference>
<feature type="transmembrane region" description="Helical" evidence="7">
    <location>
        <begin position="80"/>
        <end position="99"/>
    </location>
</feature>
<name>A0A9D1PDF9_9FIRM</name>
<reference evidence="9" key="1">
    <citation type="journal article" date="2021" name="PeerJ">
        <title>Extensive microbial diversity within the chicken gut microbiome revealed by metagenomics and culture.</title>
        <authorList>
            <person name="Gilroy R."/>
            <person name="Ravi A."/>
            <person name="Getino M."/>
            <person name="Pursley I."/>
            <person name="Horton D.L."/>
            <person name="Alikhan N.F."/>
            <person name="Baker D."/>
            <person name="Gharbi K."/>
            <person name="Hall N."/>
            <person name="Watson M."/>
            <person name="Adriaenssens E.M."/>
            <person name="Foster-Nyarko E."/>
            <person name="Jarju S."/>
            <person name="Secka A."/>
            <person name="Antonio M."/>
            <person name="Oren A."/>
            <person name="Chaudhuri R.R."/>
            <person name="La Ragione R."/>
            <person name="Hildebrand F."/>
            <person name="Pallen M.J."/>
        </authorList>
    </citation>
    <scope>NUCLEOTIDE SEQUENCE</scope>
    <source>
        <strain evidence="9">CHK195-9823</strain>
    </source>
</reference>
<evidence type="ECO:0000313" key="9">
    <source>
        <dbReference type="EMBL" id="HIV39262.1"/>
    </source>
</evidence>
<keyword evidence="4 7" id="KW-0812">Transmembrane</keyword>
<feature type="transmembrane region" description="Helical" evidence="7">
    <location>
        <begin position="111"/>
        <end position="131"/>
    </location>
</feature>
<keyword evidence="6 7" id="KW-0472">Membrane</keyword>
<evidence type="ECO:0000256" key="7">
    <source>
        <dbReference type="RuleBase" id="RU363032"/>
    </source>
</evidence>
<keyword evidence="3" id="KW-1003">Cell membrane</keyword>
<evidence type="ECO:0000256" key="5">
    <source>
        <dbReference type="ARBA" id="ARBA00022989"/>
    </source>
</evidence>
<dbReference type="InterPro" id="IPR035906">
    <property type="entry name" value="MetI-like_sf"/>
</dbReference>
<reference evidence="9" key="2">
    <citation type="submission" date="2021-04" db="EMBL/GenBank/DDBJ databases">
        <authorList>
            <person name="Gilroy R."/>
        </authorList>
    </citation>
    <scope>NUCLEOTIDE SEQUENCE</scope>
    <source>
        <strain evidence="9">CHK195-9823</strain>
    </source>
</reference>
<dbReference type="InterPro" id="IPR000515">
    <property type="entry name" value="MetI-like"/>
</dbReference>
<proteinExistence type="inferred from homology"/>
<dbReference type="GO" id="GO:0005886">
    <property type="term" value="C:plasma membrane"/>
    <property type="evidence" value="ECO:0007669"/>
    <property type="project" value="UniProtKB-SubCell"/>
</dbReference>
<dbReference type="Pfam" id="PF00528">
    <property type="entry name" value="BPD_transp_1"/>
    <property type="match status" value="1"/>
</dbReference>
<sequence length="295" mass="33545">MKRKMTPRQKNEAKWGLIFVAPTIIGLLILNYYPIFETVYQSFCKTGDFGIGNKFIGLKNYITLFHDKEVFQTLFNAVKYAAVSLPLTIIISLVLAVLLNRKMKGRGIYRTIFFLPMVCAPAATAMVWKWIFNQQYGLLNHILGIDVAWVTNPAIAWLCIVIIGVWGGIGNNMILFLGGLQDIPKDYYEAAAIDGSTGVHSFFHITIPLLSPMLFFVIQTGIIGALQLFDLPYMVMDKSSRAWPTVKSITYLFYEYAFERSDRGYGATIVMFMIVIIGIITFILQKSEKKWVHYE</sequence>
<evidence type="ECO:0000313" key="10">
    <source>
        <dbReference type="Proteomes" id="UP000886814"/>
    </source>
</evidence>
<comment type="caution">
    <text evidence="9">The sequence shown here is derived from an EMBL/GenBank/DDBJ whole genome shotgun (WGS) entry which is preliminary data.</text>
</comment>
<dbReference type="InterPro" id="IPR051393">
    <property type="entry name" value="ABC_transporter_permease"/>
</dbReference>
<dbReference type="CDD" id="cd06261">
    <property type="entry name" value="TM_PBP2"/>
    <property type="match status" value="1"/>
</dbReference>
<dbReference type="PROSITE" id="PS50928">
    <property type="entry name" value="ABC_TM1"/>
    <property type="match status" value="1"/>
</dbReference>
<comment type="similarity">
    <text evidence="7">Belongs to the binding-protein-dependent transport system permease family.</text>
</comment>
<feature type="transmembrane region" description="Helical" evidence="7">
    <location>
        <begin position="201"/>
        <end position="229"/>
    </location>
</feature>
<dbReference type="PANTHER" id="PTHR30193">
    <property type="entry name" value="ABC TRANSPORTER PERMEASE PROTEIN"/>
    <property type="match status" value="1"/>
</dbReference>
<keyword evidence="5 7" id="KW-1133">Transmembrane helix</keyword>
<feature type="transmembrane region" description="Helical" evidence="7">
    <location>
        <begin position="264"/>
        <end position="284"/>
    </location>
</feature>
<gene>
    <name evidence="9" type="ORF">H9747_09765</name>
</gene>
<dbReference type="GO" id="GO:0055085">
    <property type="term" value="P:transmembrane transport"/>
    <property type="evidence" value="ECO:0007669"/>
    <property type="project" value="InterPro"/>
</dbReference>
<feature type="transmembrane region" description="Helical" evidence="7">
    <location>
        <begin position="12"/>
        <end position="33"/>
    </location>
</feature>
<evidence type="ECO:0000256" key="3">
    <source>
        <dbReference type="ARBA" id="ARBA00022475"/>
    </source>
</evidence>
<evidence type="ECO:0000259" key="8">
    <source>
        <dbReference type="PROSITE" id="PS50928"/>
    </source>
</evidence>
<keyword evidence="2 7" id="KW-0813">Transport</keyword>
<dbReference type="Gene3D" id="1.10.3720.10">
    <property type="entry name" value="MetI-like"/>
    <property type="match status" value="1"/>
</dbReference>
<evidence type="ECO:0000256" key="2">
    <source>
        <dbReference type="ARBA" id="ARBA00022448"/>
    </source>
</evidence>
<evidence type="ECO:0000256" key="1">
    <source>
        <dbReference type="ARBA" id="ARBA00004651"/>
    </source>
</evidence>
<dbReference type="AlphaFoldDB" id="A0A9D1PDF9"/>